<name>A0A0W0F781_MONRR</name>
<protein>
    <submittedName>
        <fullName evidence="1">Uncharacterized protein</fullName>
    </submittedName>
</protein>
<reference evidence="1 2" key="1">
    <citation type="submission" date="2015-12" db="EMBL/GenBank/DDBJ databases">
        <title>Draft genome sequence of Moniliophthora roreri, the causal agent of frosty pod rot of cacao.</title>
        <authorList>
            <person name="Aime M.C."/>
            <person name="Diaz-Valderrama J.R."/>
            <person name="Kijpornyongpan T."/>
            <person name="Phillips-Mora W."/>
        </authorList>
    </citation>
    <scope>NUCLEOTIDE SEQUENCE [LARGE SCALE GENOMIC DNA]</scope>
    <source>
        <strain evidence="1 2">MCA 2952</strain>
    </source>
</reference>
<sequence>MKVMMQRKGFSKDAPVHFLTTIITRARLTRLLKLSVETTCQRKNEISKSVAICLAALKVAWTFETEY</sequence>
<comment type="caution">
    <text evidence="1">The sequence shown here is derived from an EMBL/GenBank/DDBJ whole genome shotgun (WGS) entry which is preliminary data.</text>
</comment>
<proteinExistence type="predicted"/>
<dbReference type="Proteomes" id="UP000054988">
    <property type="component" value="Unassembled WGS sequence"/>
</dbReference>
<accession>A0A0W0F781</accession>
<dbReference type="EMBL" id="LATX01002251">
    <property type="protein sequence ID" value="KTB32152.1"/>
    <property type="molecule type" value="Genomic_DNA"/>
</dbReference>
<evidence type="ECO:0000313" key="2">
    <source>
        <dbReference type="Proteomes" id="UP000054988"/>
    </source>
</evidence>
<organism evidence="1 2">
    <name type="scientific">Moniliophthora roreri</name>
    <name type="common">Frosty pod rot fungus</name>
    <name type="synonym">Monilia roreri</name>
    <dbReference type="NCBI Taxonomy" id="221103"/>
    <lineage>
        <taxon>Eukaryota</taxon>
        <taxon>Fungi</taxon>
        <taxon>Dikarya</taxon>
        <taxon>Basidiomycota</taxon>
        <taxon>Agaricomycotina</taxon>
        <taxon>Agaricomycetes</taxon>
        <taxon>Agaricomycetidae</taxon>
        <taxon>Agaricales</taxon>
        <taxon>Marasmiineae</taxon>
        <taxon>Marasmiaceae</taxon>
        <taxon>Moniliophthora</taxon>
    </lineage>
</organism>
<evidence type="ECO:0000313" key="1">
    <source>
        <dbReference type="EMBL" id="KTB32152.1"/>
    </source>
</evidence>
<gene>
    <name evidence="1" type="ORF">WG66_15265</name>
</gene>
<dbReference type="AlphaFoldDB" id="A0A0W0F781"/>